<evidence type="ECO:0000256" key="6">
    <source>
        <dbReference type="ARBA" id="ARBA00022777"/>
    </source>
</evidence>
<dbReference type="InterPro" id="IPR011102">
    <property type="entry name" value="Sig_transdc_His_kinase_HWE"/>
</dbReference>
<evidence type="ECO:0000256" key="7">
    <source>
        <dbReference type="ARBA" id="ARBA00022840"/>
    </source>
</evidence>
<evidence type="ECO:0000256" key="9">
    <source>
        <dbReference type="PROSITE-ProRule" id="PRU00169"/>
    </source>
</evidence>
<evidence type="ECO:0000313" key="13">
    <source>
        <dbReference type="Proteomes" id="UP000699975"/>
    </source>
</evidence>
<dbReference type="InterPro" id="IPR016132">
    <property type="entry name" value="Phyto_chromo_attachment"/>
</dbReference>
<evidence type="ECO:0000259" key="11">
    <source>
        <dbReference type="PROSITE" id="PS50110"/>
    </source>
</evidence>
<dbReference type="SMART" id="SM00911">
    <property type="entry name" value="HWE_HK"/>
    <property type="match status" value="1"/>
</dbReference>
<dbReference type="PANTHER" id="PTHR41523:SF8">
    <property type="entry name" value="ETHYLENE RESPONSE SENSOR PROTEIN"/>
    <property type="match status" value="1"/>
</dbReference>
<dbReference type="EC" id="2.7.13.3" evidence="2"/>
<dbReference type="PROSITE" id="PS50110">
    <property type="entry name" value="RESPONSE_REGULATORY"/>
    <property type="match status" value="1"/>
</dbReference>
<evidence type="ECO:0000256" key="5">
    <source>
        <dbReference type="ARBA" id="ARBA00022741"/>
    </source>
</evidence>
<evidence type="ECO:0000256" key="2">
    <source>
        <dbReference type="ARBA" id="ARBA00012438"/>
    </source>
</evidence>
<comment type="catalytic activity">
    <reaction evidence="1">
        <text>ATP + protein L-histidine = ADP + protein N-phospho-L-histidine.</text>
        <dbReference type="EC" id="2.7.13.3"/>
    </reaction>
</comment>
<evidence type="ECO:0000259" key="10">
    <source>
        <dbReference type="PROSITE" id="PS50046"/>
    </source>
</evidence>
<feature type="domain" description="Response regulatory" evidence="11">
    <location>
        <begin position="743"/>
        <end position="854"/>
    </location>
</feature>
<keyword evidence="8" id="KW-0675">Receptor</keyword>
<dbReference type="Proteomes" id="UP000699975">
    <property type="component" value="Unassembled WGS sequence"/>
</dbReference>
<dbReference type="PANTHER" id="PTHR41523">
    <property type="entry name" value="TWO-COMPONENT SYSTEM SENSOR PROTEIN"/>
    <property type="match status" value="1"/>
</dbReference>
<protein>
    <recommendedName>
        <fullName evidence="2">histidine kinase</fullName>
        <ecNumber evidence="2">2.7.13.3</ecNumber>
    </recommendedName>
</protein>
<dbReference type="PROSITE" id="PS50046">
    <property type="entry name" value="PHYTOCHROME_2"/>
    <property type="match status" value="1"/>
</dbReference>
<keyword evidence="7" id="KW-0067">ATP-binding</keyword>
<reference evidence="12 13" key="1">
    <citation type="submission" date="2021-04" db="EMBL/GenBank/DDBJ databases">
        <authorList>
            <person name="Pira H."/>
            <person name="Risdian C."/>
            <person name="Wink J."/>
        </authorList>
    </citation>
    <scope>NUCLEOTIDE SEQUENCE [LARGE SCALE GENOMIC DNA]</scope>
    <source>
        <strain evidence="12 13">WH131</strain>
    </source>
</reference>
<dbReference type="InterPro" id="IPR001789">
    <property type="entry name" value="Sig_transdc_resp-reg_receiver"/>
</dbReference>
<organism evidence="12 13">
    <name type="scientific">Erythrobacter ani</name>
    <dbReference type="NCBI Taxonomy" id="2827235"/>
    <lineage>
        <taxon>Bacteria</taxon>
        <taxon>Pseudomonadati</taxon>
        <taxon>Pseudomonadota</taxon>
        <taxon>Alphaproteobacteria</taxon>
        <taxon>Sphingomonadales</taxon>
        <taxon>Erythrobacteraceae</taxon>
        <taxon>Erythrobacter/Porphyrobacter group</taxon>
        <taxon>Erythrobacter</taxon>
    </lineage>
</organism>
<dbReference type="EMBL" id="JAGSPB010000001">
    <property type="protein sequence ID" value="MBV7265099.1"/>
    <property type="molecule type" value="Genomic_DNA"/>
</dbReference>
<keyword evidence="13" id="KW-1185">Reference proteome</keyword>
<name>A0ABS6SJA4_9SPHN</name>
<evidence type="ECO:0000256" key="4">
    <source>
        <dbReference type="ARBA" id="ARBA00022679"/>
    </source>
</evidence>
<dbReference type="InterPro" id="IPR003018">
    <property type="entry name" value="GAF"/>
</dbReference>
<dbReference type="Pfam" id="PF01590">
    <property type="entry name" value="GAF"/>
    <property type="match status" value="1"/>
</dbReference>
<accession>A0ABS6SJA4</accession>
<keyword evidence="6" id="KW-0418">Kinase</keyword>
<keyword evidence="4" id="KW-0808">Transferase</keyword>
<evidence type="ECO:0000256" key="1">
    <source>
        <dbReference type="ARBA" id="ARBA00000085"/>
    </source>
</evidence>
<keyword evidence="5" id="KW-0547">Nucleotide-binding</keyword>
<feature type="domain" description="Phytochrome chromophore attachment site" evidence="10">
    <location>
        <begin position="144"/>
        <end position="301"/>
    </location>
</feature>
<dbReference type="InterPro" id="IPR013654">
    <property type="entry name" value="PAS_2"/>
</dbReference>
<gene>
    <name evidence="12" type="ORF">KCG45_02815</name>
</gene>
<sequence>MNYSQPRSQFTECDREAIHHIAAVQDFGALIAVNSDWVIAQRSVNCASMLDLDALPQVGARLSDHFTPNAMDTLKAALARQSGEDTVERVFGLRLVRGGQLFDCALHASGNHLIIEFEPHAEAEYADHLALIGPVLTQLEPIRDLKTLFDTGATLVRQMLGYDRVMVYKFHRDESGEVIAEDRRDDLEPFRGLRYPRADIPQQARELFRRNRFRVIADMDAEPVPIEPATSMYGEPLDLSMSVLRSHSAMHVQYMRNMGVQASLTIAIVRQGRLWGMFSCHHTEPKLPAYSLRTVAEMFSQMFSLMLDRILIARTDEQNARGRKLHDQLMLRFADGDSLANSLPMLDDVLQQVIPHDGASVLTGDHYRARGAAPNHEQFMALAPILSSAPTSQIIATSELKAQIGDAAEFGDIAAGALVLPVSRSPRDYLVLWRKPLTQVVTWAGDPTKTTAEPGQRLHPRGSFAAWEESVEGRSEEWSDDEIQIAESLRVTLLEVILRMTDETAQERARAQEQQELLIAELNHRVRNILNLIRGLVSQSQDEAMSVSNFAAIIGGRISALASAHDNITRENWAPAPLSALFDTELGAYLSEKRGRFTLIGDDVLIRPEAYTVLALVVHELVTNSAKYGCLCDSSGQLTVKLKRNGFGDLEIKWQERGGPPVKPPTRRGFGSTIIERSIPHELKGDAILRFKLSGLEADFTIPARFVDSNIVTPLENAEQLAANDTGPETEVDTVDEVSLPEHVLIVEDSMIIALDTEENLKRLGVKSVRVEGNVAGALTAIAAKEPDFAIIDFNLGTESSEPVARELKERGVRFVLATGYAEMANEVEELGADALLRKPYDRDDLEKALKAGRADTASVKTAQDG</sequence>
<dbReference type="Pfam" id="PF00360">
    <property type="entry name" value="PHY"/>
    <property type="match status" value="1"/>
</dbReference>
<evidence type="ECO:0000313" key="12">
    <source>
        <dbReference type="EMBL" id="MBV7265099.1"/>
    </source>
</evidence>
<dbReference type="Pfam" id="PF07536">
    <property type="entry name" value="HWE_HK"/>
    <property type="match status" value="1"/>
</dbReference>
<evidence type="ECO:0000256" key="3">
    <source>
        <dbReference type="ARBA" id="ARBA00022553"/>
    </source>
</evidence>
<dbReference type="SMART" id="SM00065">
    <property type="entry name" value="GAF"/>
    <property type="match status" value="1"/>
</dbReference>
<dbReference type="Pfam" id="PF08446">
    <property type="entry name" value="PAS_2"/>
    <property type="match status" value="1"/>
</dbReference>
<dbReference type="RefSeq" id="WP_218315599.1">
    <property type="nucleotide sequence ID" value="NZ_JAGSPB010000001.1"/>
</dbReference>
<comment type="caution">
    <text evidence="12">The sequence shown here is derived from an EMBL/GenBank/DDBJ whole genome shotgun (WGS) entry which is preliminary data.</text>
</comment>
<feature type="modified residue" description="4-aspartylphosphate" evidence="9">
    <location>
        <position position="793"/>
    </location>
</feature>
<dbReference type="InterPro" id="IPR013515">
    <property type="entry name" value="Phytochrome_cen-reg"/>
</dbReference>
<proteinExistence type="predicted"/>
<evidence type="ECO:0000256" key="8">
    <source>
        <dbReference type="ARBA" id="ARBA00023170"/>
    </source>
</evidence>
<dbReference type="SMART" id="SM00448">
    <property type="entry name" value="REC"/>
    <property type="match status" value="1"/>
</dbReference>
<dbReference type="Pfam" id="PF00072">
    <property type="entry name" value="Response_reg"/>
    <property type="match status" value="1"/>
</dbReference>
<keyword evidence="3 9" id="KW-0597">Phosphoprotein</keyword>